<name>A0AA85ASP7_9TREM</name>
<dbReference type="AlphaFoldDB" id="A0AA85ASP7"/>
<dbReference type="WBParaSite" id="SMTH1_105840.1">
    <property type="protein sequence ID" value="SMTH1_105840.1"/>
    <property type="gene ID" value="SMTH1_105840"/>
</dbReference>
<dbReference type="InterPro" id="IPR004088">
    <property type="entry name" value="KH_dom_type_1"/>
</dbReference>
<organism evidence="5 6">
    <name type="scientific">Schistosoma mattheei</name>
    <dbReference type="NCBI Taxonomy" id="31246"/>
    <lineage>
        <taxon>Eukaryota</taxon>
        <taxon>Metazoa</taxon>
        <taxon>Spiralia</taxon>
        <taxon>Lophotrochozoa</taxon>
        <taxon>Platyhelminthes</taxon>
        <taxon>Trematoda</taxon>
        <taxon>Digenea</taxon>
        <taxon>Strigeidida</taxon>
        <taxon>Schistosomatoidea</taxon>
        <taxon>Schistosomatidae</taxon>
        <taxon>Schistosoma</taxon>
    </lineage>
</organism>
<feature type="region of interest" description="Disordered" evidence="2">
    <location>
        <begin position="1"/>
        <end position="21"/>
    </location>
</feature>
<keyword evidence="3" id="KW-0472">Membrane</keyword>
<evidence type="ECO:0000259" key="4">
    <source>
        <dbReference type="Pfam" id="PF00013"/>
    </source>
</evidence>
<dbReference type="GO" id="GO:0003723">
    <property type="term" value="F:RNA binding"/>
    <property type="evidence" value="ECO:0007669"/>
    <property type="project" value="UniProtKB-UniRule"/>
</dbReference>
<accession>A0AA85ASP7</accession>
<evidence type="ECO:0000313" key="5">
    <source>
        <dbReference type="Proteomes" id="UP000050791"/>
    </source>
</evidence>
<dbReference type="Pfam" id="PF00013">
    <property type="entry name" value="KH_1"/>
    <property type="match status" value="1"/>
</dbReference>
<keyword evidence="1" id="KW-0694">RNA-binding</keyword>
<dbReference type="Gene3D" id="3.30.1370.10">
    <property type="entry name" value="K Homology domain, type 1"/>
    <property type="match status" value="1"/>
</dbReference>
<evidence type="ECO:0000256" key="3">
    <source>
        <dbReference type="SAM" id="Phobius"/>
    </source>
</evidence>
<evidence type="ECO:0000256" key="2">
    <source>
        <dbReference type="SAM" id="MobiDB-lite"/>
    </source>
</evidence>
<feature type="domain" description="K Homology" evidence="4">
    <location>
        <begin position="29"/>
        <end position="55"/>
    </location>
</feature>
<dbReference type="SUPFAM" id="SSF54791">
    <property type="entry name" value="Eukaryotic type KH-domain (KH-domain type I)"/>
    <property type="match status" value="1"/>
</dbReference>
<feature type="transmembrane region" description="Helical" evidence="3">
    <location>
        <begin position="105"/>
        <end position="122"/>
    </location>
</feature>
<sequence>MKRDNSGNNQDGPPSKFQRSSVDLTNVSIRFLIPGRAAGIMIGKGGENIKKIRSQVCSFIIHLVTCSIAVLAPTDSILCFIFFTVPPPSGHLLAESGQSPLITQWFGLVPHACLILKLMTLAH</sequence>
<keyword evidence="3" id="KW-1133">Transmembrane helix</keyword>
<dbReference type="InterPro" id="IPR036612">
    <property type="entry name" value="KH_dom_type_1_sf"/>
</dbReference>
<keyword evidence="3" id="KW-0812">Transmembrane</keyword>
<feature type="transmembrane region" description="Helical" evidence="3">
    <location>
        <begin position="59"/>
        <end position="85"/>
    </location>
</feature>
<evidence type="ECO:0000313" key="6">
    <source>
        <dbReference type="WBParaSite" id="SMTH1_105840.1"/>
    </source>
</evidence>
<proteinExistence type="predicted"/>
<protein>
    <recommendedName>
        <fullName evidence="4">K Homology domain-containing protein</fullName>
    </recommendedName>
</protein>
<reference evidence="6" key="1">
    <citation type="submission" date="2023-11" db="UniProtKB">
        <authorList>
            <consortium name="WormBaseParasite"/>
        </authorList>
    </citation>
    <scope>IDENTIFICATION</scope>
</reference>
<evidence type="ECO:0000256" key="1">
    <source>
        <dbReference type="PROSITE-ProRule" id="PRU00117"/>
    </source>
</evidence>
<dbReference type="Proteomes" id="UP000050791">
    <property type="component" value="Unassembled WGS sequence"/>
</dbReference>
<dbReference type="PROSITE" id="PS50084">
    <property type="entry name" value="KH_TYPE_1"/>
    <property type="match status" value="1"/>
</dbReference>